<comment type="pathway">
    <text evidence="7">Purine metabolism; IMP biosynthesis via de novo pathway; N(2)-formyl-N(1)-(5-phospho-D-ribosyl)glycinamide from N(1)-(5-phospho-D-ribosyl)glycinamide (formate route): step 1/1.</text>
</comment>
<dbReference type="AlphaFoldDB" id="A0A0A2AD23"/>
<dbReference type="PROSITE" id="PS50975">
    <property type="entry name" value="ATP_GRASP"/>
    <property type="match status" value="1"/>
</dbReference>
<reference evidence="10" key="1">
    <citation type="journal article" date="2014" name="Sci. Data">
        <title>Genomes of diverse isolates of the marine cyanobacterium Prochlorococcus.</title>
        <authorList>
            <person name="Biller S."/>
            <person name="Berube P."/>
            <person name="Thompson J."/>
            <person name="Kelly L."/>
            <person name="Roggensack S."/>
            <person name="Awad L."/>
            <person name="Roache-Johnson K."/>
            <person name="Ding H."/>
            <person name="Giovannoni S.J."/>
            <person name="Moore L.R."/>
            <person name="Chisholm S.W."/>
        </authorList>
    </citation>
    <scope>NUCLEOTIDE SEQUENCE [LARGE SCALE GENOMIC DNA]</scope>
    <source>
        <strain evidence="10">MIT 9302</strain>
    </source>
</reference>
<evidence type="ECO:0000313" key="10">
    <source>
        <dbReference type="Proteomes" id="UP000030445"/>
    </source>
</evidence>
<proteinExistence type="inferred from homology"/>
<evidence type="ECO:0000313" key="9">
    <source>
        <dbReference type="EMBL" id="KGF98736.1"/>
    </source>
</evidence>
<dbReference type="Gene3D" id="3.40.50.20">
    <property type="match status" value="1"/>
</dbReference>
<dbReference type="eggNOG" id="COG0027">
    <property type="taxonomic scope" value="Bacteria"/>
</dbReference>
<sequence length="396" mass="44749">MKDSIFSNKRILLLGSGELGKELVIESKRLGLEVIAIDRYAKAPAMQVADYSTVIDMGDKNILKNTIKEFNPDFIVPEIESLSIEALKELEDEGFKIVPNARTVEITMNRDKIRDLASRDLKIKTAKFDYIYRFDDLEKKADEIGFPLLLKPLMSSSGKGQNLVESKNDLHHAWSQAEANSRGKVKGVIIEEFINFDFEFTLLTVRKESGENIFCLPIGHLQLNGDYQCSWQPLHINESLISEAKKITTKILNNLNGSGLYGVEFFVMGNEVIFSELSPRPHDTGMVTLVSQNINEFELHLRAFLNLPIPPIHLIEPSATRVILSDQEYLNPIYEGLNKALEFEKTKVLIFGKLVSRKGRRMGVVLSTNKDINLARQNADEAASKIKVRSKQINIK</sequence>
<dbReference type="InterPro" id="IPR013815">
    <property type="entry name" value="ATP_grasp_subdomain_1"/>
</dbReference>
<evidence type="ECO:0000259" key="8">
    <source>
        <dbReference type="PROSITE" id="PS50975"/>
    </source>
</evidence>
<evidence type="ECO:0000256" key="1">
    <source>
        <dbReference type="ARBA" id="ARBA00022598"/>
    </source>
</evidence>
<keyword evidence="6 7" id="KW-0460">Magnesium</keyword>
<dbReference type="Gene3D" id="3.30.1490.20">
    <property type="entry name" value="ATP-grasp fold, A domain"/>
    <property type="match status" value="1"/>
</dbReference>
<feature type="binding site" evidence="7">
    <location>
        <begin position="156"/>
        <end position="161"/>
    </location>
    <ligand>
        <name>ATP</name>
        <dbReference type="ChEBI" id="CHEBI:30616"/>
    </ligand>
</feature>
<protein>
    <recommendedName>
        <fullName evidence="7">Formate-dependent phosphoribosylglycinamide formyltransferase</fullName>
        <ecNumber evidence="7">6.3.1.21</ecNumber>
    </recommendedName>
    <alternativeName>
        <fullName evidence="7">5'-phosphoribosylglycinamide transformylase 2</fullName>
    </alternativeName>
    <alternativeName>
        <fullName evidence="7">Formate-dependent GAR transformylase</fullName>
    </alternativeName>
    <alternativeName>
        <fullName evidence="7">GAR transformylase 2</fullName>
        <shortName evidence="7">GART 2</shortName>
    </alternativeName>
    <alternativeName>
        <fullName evidence="7">Non-folate glycinamide ribonucleotide transformylase</fullName>
    </alternativeName>
    <alternativeName>
        <fullName evidence="7">Phosphoribosylglycinamide formyltransferase 2</fullName>
    </alternativeName>
</protein>
<keyword evidence="5 7" id="KW-0067">ATP-binding</keyword>
<dbReference type="GO" id="GO:0000287">
    <property type="term" value="F:magnesium ion binding"/>
    <property type="evidence" value="ECO:0007669"/>
    <property type="project" value="UniProtKB-UniRule"/>
</dbReference>
<dbReference type="InterPro" id="IPR011054">
    <property type="entry name" value="Rudment_hybrid_motif"/>
</dbReference>
<dbReference type="OrthoDB" id="9804625at2"/>
<comment type="similarity">
    <text evidence="7">Belongs to the PurK/PurT family.</text>
</comment>
<comment type="caution">
    <text evidence="9">The sequence shown here is derived from an EMBL/GenBank/DDBJ whole genome shotgun (WGS) entry which is preliminary data.</text>
</comment>
<dbReference type="Pfam" id="PF21244">
    <property type="entry name" value="PurT_C"/>
    <property type="match status" value="1"/>
</dbReference>
<dbReference type="GO" id="GO:0004644">
    <property type="term" value="F:phosphoribosylglycinamide formyltransferase activity"/>
    <property type="evidence" value="ECO:0007669"/>
    <property type="project" value="UniProtKB-UniRule"/>
</dbReference>
<dbReference type="InterPro" id="IPR048740">
    <property type="entry name" value="PurT_C"/>
</dbReference>
<accession>A0A0A2AD23</accession>
<comment type="subunit">
    <text evidence="7">Homodimer.</text>
</comment>
<dbReference type="PANTHER" id="PTHR43055:SF1">
    <property type="entry name" value="FORMATE-DEPENDENT PHOSPHORIBOSYLGLYCINAMIDE FORMYLTRANSFERASE"/>
    <property type="match status" value="1"/>
</dbReference>
<dbReference type="GO" id="GO:0005524">
    <property type="term" value="F:ATP binding"/>
    <property type="evidence" value="ECO:0007669"/>
    <property type="project" value="UniProtKB-UniRule"/>
</dbReference>
<comment type="catalytic activity">
    <reaction evidence="7">
        <text>N(1)-(5-phospho-beta-D-ribosyl)glycinamide + formate + ATP = N(2)-formyl-N(1)-(5-phospho-beta-D-ribosyl)glycinamide + ADP + phosphate + H(+)</text>
        <dbReference type="Rhea" id="RHEA:24829"/>
        <dbReference type="ChEBI" id="CHEBI:15378"/>
        <dbReference type="ChEBI" id="CHEBI:15740"/>
        <dbReference type="ChEBI" id="CHEBI:30616"/>
        <dbReference type="ChEBI" id="CHEBI:43474"/>
        <dbReference type="ChEBI" id="CHEBI:143788"/>
        <dbReference type="ChEBI" id="CHEBI:147286"/>
        <dbReference type="ChEBI" id="CHEBI:456216"/>
        <dbReference type="EC" id="6.3.1.21"/>
    </reaction>
</comment>
<feature type="domain" description="ATP-grasp" evidence="8">
    <location>
        <begin position="115"/>
        <end position="305"/>
    </location>
</feature>
<feature type="binding site" evidence="7">
    <location>
        <position position="110"/>
    </location>
    <ligand>
        <name>ATP</name>
        <dbReference type="ChEBI" id="CHEBI:30616"/>
    </ligand>
</feature>
<evidence type="ECO:0000256" key="5">
    <source>
        <dbReference type="ARBA" id="ARBA00022840"/>
    </source>
</evidence>
<evidence type="ECO:0000256" key="7">
    <source>
        <dbReference type="HAMAP-Rule" id="MF_01643"/>
    </source>
</evidence>
<feature type="binding site" evidence="7">
    <location>
        <begin position="360"/>
        <end position="361"/>
    </location>
    <ligand>
        <name>N(1)-(5-phospho-beta-D-ribosyl)glycinamide</name>
        <dbReference type="ChEBI" id="CHEBI:143788"/>
    </ligand>
</feature>
<dbReference type="NCBIfam" id="NF006766">
    <property type="entry name" value="PRK09288.1"/>
    <property type="match status" value="1"/>
</dbReference>
<feature type="binding site" evidence="7">
    <location>
        <position position="199"/>
    </location>
    <ligand>
        <name>ATP</name>
        <dbReference type="ChEBI" id="CHEBI:30616"/>
    </ligand>
</feature>
<dbReference type="PANTHER" id="PTHR43055">
    <property type="entry name" value="FORMATE-DEPENDENT PHOSPHORIBOSYLGLYCINAMIDE FORMYLTRANSFERASE"/>
    <property type="match status" value="1"/>
</dbReference>
<dbReference type="SUPFAM" id="SSF51246">
    <property type="entry name" value="Rudiment single hybrid motif"/>
    <property type="match status" value="1"/>
</dbReference>
<dbReference type="InterPro" id="IPR054350">
    <property type="entry name" value="PurT/PurK_preATP-grasp"/>
</dbReference>
<dbReference type="Gene3D" id="3.30.470.20">
    <property type="entry name" value="ATP-grasp fold, B domain"/>
    <property type="match status" value="1"/>
</dbReference>
<feature type="binding site" evidence="7">
    <location>
        <position position="276"/>
    </location>
    <ligand>
        <name>Mg(2+)</name>
        <dbReference type="ChEBI" id="CHEBI:18420"/>
    </ligand>
</feature>
<feature type="binding site" evidence="7">
    <location>
        <position position="78"/>
    </location>
    <ligand>
        <name>N(1)-(5-phospho-beta-D-ribosyl)glycinamide</name>
        <dbReference type="ChEBI" id="CHEBI:143788"/>
    </ligand>
</feature>
<feature type="binding site" evidence="7">
    <location>
        <position position="283"/>
    </location>
    <ligand>
        <name>N(1)-(5-phospho-beta-D-ribosyl)glycinamide</name>
        <dbReference type="ChEBI" id="CHEBI:143788"/>
    </ligand>
</feature>
<dbReference type="HAMAP" id="MF_01643">
    <property type="entry name" value="PurT"/>
    <property type="match status" value="1"/>
</dbReference>
<dbReference type="GO" id="GO:0005829">
    <property type="term" value="C:cytosol"/>
    <property type="evidence" value="ECO:0007669"/>
    <property type="project" value="TreeGrafter"/>
</dbReference>
<dbReference type="Proteomes" id="UP000030445">
    <property type="component" value="Unassembled WGS sequence"/>
</dbReference>
<dbReference type="InterPro" id="IPR011761">
    <property type="entry name" value="ATP-grasp"/>
</dbReference>
<feature type="binding site" evidence="7">
    <location>
        <begin position="191"/>
        <end position="194"/>
    </location>
    <ligand>
        <name>ATP</name>
        <dbReference type="ChEBI" id="CHEBI:30616"/>
    </ligand>
</feature>
<keyword evidence="2 7" id="KW-0479">Metal-binding</keyword>
<dbReference type="EMBL" id="JNAM01000003">
    <property type="protein sequence ID" value="KGF98736.1"/>
    <property type="molecule type" value="Genomic_DNA"/>
</dbReference>
<evidence type="ECO:0000256" key="4">
    <source>
        <dbReference type="ARBA" id="ARBA00022755"/>
    </source>
</evidence>
<dbReference type="SUPFAM" id="SSF56059">
    <property type="entry name" value="Glutathione synthetase ATP-binding domain-like"/>
    <property type="match status" value="1"/>
</dbReference>
<keyword evidence="4 7" id="KW-0658">Purine biosynthesis</keyword>
<keyword evidence="1 7" id="KW-0436">Ligase</keyword>
<gene>
    <name evidence="7" type="primary">purT</name>
    <name evidence="9" type="ORF">EU96_0264</name>
</gene>
<dbReference type="Pfam" id="PF22660">
    <property type="entry name" value="RS_preATP-grasp-like"/>
    <property type="match status" value="1"/>
</dbReference>
<dbReference type="STRING" id="74545.EU96_0264"/>
<dbReference type="EC" id="6.3.1.21" evidence="7"/>
<dbReference type="InterPro" id="IPR016185">
    <property type="entry name" value="PreATP-grasp_dom_sf"/>
</dbReference>
<dbReference type="SUPFAM" id="SSF52440">
    <property type="entry name" value="PreATP-grasp domain"/>
    <property type="match status" value="1"/>
</dbReference>
<name>A0A0A2AD23_PROMR</name>
<dbReference type="Pfam" id="PF02222">
    <property type="entry name" value="ATP-grasp"/>
    <property type="match status" value="1"/>
</dbReference>
<dbReference type="InterPro" id="IPR003135">
    <property type="entry name" value="ATP-grasp_carboxylate-amine"/>
</dbReference>
<dbReference type="GO" id="GO:0043815">
    <property type="term" value="F:phosphoribosylglycinamide formyltransferase 2 activity"/>
    <property type="evidence" value="ECO:0007669"/>
    <property type="project" value="UniProtKB-UniRule"/>
</dbReference>
<evidence type="ECO:0000256" key="2">
    <source>
        <dbReference type="ARBA" id="ARBA00022723"/>
    </source>
</evidence>
<dbReference type="UniPathway" id="UPA00074">
    <property type="reaction ID" value="UER00127"/>
</dbReference>
<dbReference type="NCBIfam" id="TIGR01142">
    <property type="entry name" value="purT"/>
    <property type="match status" value="1"/>
</dbReference>
<evidence type="ECO:0000256" key="3">
    <source>
        <dbReference type="ARBA" id="ARBA00022741"/>
    </source>
</evidence>
<dbReference type="GO" id="GO:0006189">
    <property type="term" value="P:'de novo' IMP biosynthetic process"/>
    <property type="evidence" value="ECO:0007669"/>
    <property type="project" value="UniProtKB-UniRule"/>
</dbReference>
<keyword evidence="9" id="KW-0808">Transferase</keyword>
<comment type="function">
    <text evidence="7">Involved in the de novo purine biosynthesis. Catalyzes the transfer of formate to 5-phospho-ribosyl-glycinamide (GAR), producing 5-phospho-ribosyl-N-formylglycinamide (FGAR). Formate is provided by PurU via hydrolysis of 10-formyl-tetrahydrofolate.</text>
</comment>
<keyword evidence="3 7" id="KW-0547">Nucleotide-binding</keyword>
<feature type="binding site" evidence="7">
    <location>
        <begin position="18"/>
        <end position="19"/>
    </location>
    <ligand>
        <name>N(1)-(5-phospho-beta-D-ribosyl)glycinamide</name>
        <dbReference type="ChEBI" id="CHEBI:143788"/>
    </ligand>
</feature>
<feature type="binding site" evidence="7">
    <location>
        <position position="264"/>
    </location>
    <ligand>
        <name>Mg(2+)</name>
        <dbReference type="ChEBI" id="CHEBI:18420"/>
    </ligand>
</feature>
<evidence type="ECO:0000256" key="6">
    <source>
        <dbReference type="ARBA" id="ARBA00022842"/>
    </source>
</evidence>
<dbReference type="RefSeq" id="WP_032525890.1">
    <property type="nucleotide sequence ID" value="NZ_CP138951.1"/>
</dbReference>
<feature type="binding site" evidence="7">
    <location>
        <position position="151"/>
    </location>
    <ligand>
        <name>ATP</name>
        <dbReference type="ChEBI" id="CHEBI:30616"/>
    </ligand>
</feature>
<organism evidence="9 10">
    <name type="scientific">Prochlorococcus marinus str. MIT 9302</name>
    <dbReference type="NCBI Taxonomy" id="74545"/>
    <lineage>
        <taxon>Bacteria</taxon>
        <taxon>Bacillati</taxon>
        <taxon>Cyanobacteriota</taxon>
        <taxon>Cyanophyceae</taxon>
        <taxon>Synechococcales</taxon>
        <taxon>Prochlorococcaceae</taxon>
        <taxon>Prochlorococcus</taxon>
    </lineage>
</organism>
<dbReference type="InterPro" id="IPR005862">
    <property type="entry name" value="PurT"/>
</dbReference>
<feature type="binding site" evidence="7">
    <location>
        <position position="353"/>
    </location>
    <ligand>
        <name>N(1)-(5-phospho-beta-D-ribosyl)glycinamide</name>
        <dbReference type="ChEBI" id="CHEBI:143788"/>
    </ligand>
</feature>